<keyword evidence="10" id="KW-1185">Reference proteome</keyword>
<reference evidence="9 10" key="1">
    <citation type="journal article" date="2019" name="Emerg. Microbes Infect.">
        <title>Comprehensive subspecies identification of 175 nontuberculous mycobacteria species based on 7547 genomic profiles.</title>
        <authorList>
            <person name="Matsumoto Y."/>
            <person name="Kinjo T."/>
            <person name="Motooka D."/>
            <person name="Nabeya D."/>
            <person name="Jung N."/>
            <person name="Uechi K."/>
            <person name="Horii T."/>
            <person name="Iida T."/>
            <person name="Fujita J."/>
            <person name="Nakamura S."/>
        </authorList>
    </citation>
    <scope>NUCLEOTIDE SEQUENCE [LARGE SCALE GENOMIC DNA]</scope>
    <source>
        <strain evidence="9 10">JCM 14738</strain>
    </source>
</reference>
<dbReference type="Proteomes" id="UP000467385">
    <property type="component" value="Chromosome"/>
</dbReference>
<proteinExistence type="predicted"/>
<protein>
    <recommendedName>
        <fullName evidence="5">HTH-type transcriptional regulator RipA</fullName>
    </recommendedName>
    <alternativeName>
        <fullName evidence="6">Repressor of iron proteins A</fullName>
    </alternativeName>
</protein>
<evidence type="ECO:0000256" key="7">
    <source>
        <dbReference type="SAM" id="MobiDB-lite"/>
    </source>
</evidence>
<feature type="compositionally biased region" description="Polar residues" evidence="7">
    <location>
        <begin position="265"/>
        <end position="276"/>
    </location>
</feature>
<evidence type="ECO:0000256" key="4">
    <source>
        <dbReference type="ARBA" id="ARBA00023163"/>
    </source>
</evidence>
<dbReference type="InterPro" id="IPR011051">
    <property type="entry name" value="RmlC_Cupin_sf"/>
</dbReference>
<dbReference type="OrthoDB" id="2039152at2"/>
<evidence type="ECO:0000313" key="10">
    <source>
        <dbReference type="Proteomes" id="UP000467385"/>
    </source>
</evidence>
<dbReference type="Gene3D" id="1.10.10.60">
    <property type="entry name" value="Homeodomain-like"/>
    <property type="match status" value="1"/>
</dbReference>
<gene>
    <name evidence="9" type="ORF">MCNS_52570</name>
</gene>
<dbReference type="GO" id="GO:0043565">
    <property type="term" value="F:sequence-specific DNA binding"/>
    <property type="evidence" value="ECO:0007669"/>
    <property type="project" value="InterPro"/>
</dbReference>
<dbReference type="InterPro" id="IPR009057">
    <property type="entry name" value="Homeodomain-like_sf"/>
</dbReference>
<keyword evidence="2" id="KW-0805">Transcription regulation</keyword>
<dbReference type="SUPFAM" id="SSF46689">
    <property type="entry name" value="Homeodomain-like"/>
    <property type="match status" value="1"/>
</dbReference>
<evidence type="ECO:0000259" key="8">
    <source>
        <dbReference type="PROSITE" id="PS01124"/>
    </source>
</evidence>
<dbReference type="CDD" id="cd06124">
    <property type="entry name" value="cupin_NimR-like_N"/>
    <property type="match status" value="1"/>
</dbReference>
<feature type="domain" description="HTH araC/xylS-type" evidence="8">
    <location>
        <begin position="150"/>
        <end position="247"/>
    </location>
</feature>
<dbReference type="InterPro" id="IPR014710">
    <property type="entry name" value="RmlC-like_jellyroll"/>
</dbReference>
<dbReference type="Pfam" id="PF12833">
    <property type="entry name" value="HTH_18"/>
    <property type="match status" value="1"/>
</dbReference>
<feature type="region of interest" description="Disordered" evidence="7">
    <location>
        <begin position="248"/>
        <end position="276"/>
    </location>
</feature>
<dbReference type="STRING" id="44010.AWC00_22685"/>
<name>A0A1X1T032_9MYCO</name>
<accession>A0A1X1T032</accession>
<sequence length="276" mass="30495">MSEIGHRAFVTSSLSLPAGARIERHRHDAHQIVYPSSGAVSVTTPAGTWITPANRAIWIPAGCWHEHRFHGHTQFHGVALDPQRYRGGPTAPTVLVVGPLMRELIVACSQADETHAAEHHRMLAVLHDQIRNTRVLEPLWIPMPVDARLRQACALIADNLTEPLSLRQIGDRIGVGQRTLSRLFADELAMTFPRWRTQVRLHHAVMLLAEDHDVSSVALQCGWATPSAFIDTYRRAFGHTPGQSRLLAAKRNSRSASHAMAPRSWSGSESGSAQRA</sequence>
<keyword evidence="3" id="KW-0238">DNA-binding</keyword>
<dbReference type="SMART" id="SM00342">
    <property type="entry name" value="HTH_ARAC"/>
    <property type="match status" value="1"/>
</dbReference>
<dbReference type="SUPFAM" id="SSF51182">
    <property type="entry name" value="RmlC-like cupins"/>
    <property type="match status" value="1"/>
</dbReference>
<dbReference type="EMBL" id="AP022613">
    <property type="protein sequence ID" value="BBZ42194.1"/>
    <property type="molecule type" value="Genomic_DNA"/>
</dbReference>
<evidence type="ECO:0000256" key="5">
    <source>
        <dbReference type="ARBA" id="ARBA00074140"/>
    </source>
</evidence>
<evidence type="ECO:0000256" key="6">
    <source>
        <dbReference type="ARBA" id="ARBA00079449"/>
    </source>
</evidence>
<dbReference type="PROSITE" id="PS01124">
    <property type="entry name" value="HTH_ARAC_FAMILY_2"/>
    <property type="match status" value="1"/>
</dbReference>
<keyword evidence="4" id="KW-0804">Transcription</keyword>
<dbReference type="InterPro" id="IPR003313">
    <property type="entry name" value="AraC-bd"/>
</dbReference>
<dbReference type="GO" id="GO:0003700">
    <property type="term" value="F:DNA-binding transcription factor activity"/>
    <property type="evidence" value="ECO:0007669"/>
    <property type="project" value="InterPro"/>
</dbReference>
<dbReference type="Gene3D" id="2.60.120.10">
    <property type="entry name" value="Jelly Rolls"/>
    <property type="match status" value="1"/>
</dbReference>
<dbReference type="PANTHER" id="PTHR11019:SF199">
    <property type="entry name" value="HTH-TYPE TRANSCRIPTIONAL REGULATOR NIMR"/>
    <property type="match status" value="1"/>
</dbReference>
<evidence type="ECO:0000256" key="3">
    <source>
        <dbReference type="ARBA" id="ARBA00023125"/>
    </source>
</evidence>
<keyword evidence="1" id="KW-0678">Repressor</keyword>
<organism evidence="9 10">
    <name type="scientific">Mycobacterium conspicuum</name>
    <dbReference type="NCBI Taxonomy" id="44010"/>
    <lineage>
        <taxon>Bacteria</taxon>
        <taxon>Bacillati</taxon>
        <taxon>Actinomycetota</taxon>
        <taxon>Actinomycetes</taxon>
        <taxon>Mycobacteriales</taxon>
        <taxon>Mycobacteriaceae</taxon>
        <taxon>Mycobacterium</taxon>
    </lineage>
</organism>
<dbReference type="FunFam" id="1.10.10.60:FF:000132">
    <property type="entry name" value="AraC family transcriptional regulator"/>
    <property type="match status" value="1"/>
</dbReference>
<evidence type="ECO:0000256" key="1">
    <source>
        <dbReference type="ARBA" id="ARBA00022491"/>
    </source>
</evidence>
<evidence type="ECO:0000313" key="9">
    <source>
        <dbReference type="EMBL" id="BBZ42194.1"/>
    </source>
</evidence>
<dbReference type="RefSeq" id="WP_085235040.1">
    <property type="nucleotide sequence ID" value="NZ_AP022613.1"/>
</dbReference>
<dbReference type="Pfam" id="PF02311">
    <property type="entry name" value="AraC_binding"/>
    <property type="match status" value="1"/>
</dbReference>
<dbReference type="InterPro" id="IPR018060">
    <property type="entry name" value="HTH_AraC"/>
</dbReference>
<dbReference type="PANTHER" id="PTHR11019">
    <property type="entry name" value="HTH-TYPE TRANSCRIPTIONAL REGULATOR NIMR"/>
    <property type="match status" value="1"/>
</dbReference>
<evidence type="ECO:0000256" key="2">
    <source>
        <dbReference type="ARBA" id="ARBA00023015"/>
    </source>
</evidence>
<dbReference type="AlphaFoldDB" id="A0A1X1T032"/>